<dbReference type="Proteomes" id="UP000254518">
    <property type="component" value="Unassembled WGS sequence"/>
</dbReference>
<evidence type="ECO:0000313" key="1">
    <source>
        <dbReference type="EMBL" id="RDI53655.1"/>
    </source>
</evidence>
<dbReference type="AlphaFoldDB" id="A0A562PR21"/>
<evidence type="ECO:0000313" key="4">
    <source>
        <dbReference type="Proteomes" id="UP000321392"/>
    </source>
</evidence>
<dbReference type="EMBL" id="QQBA01000008">
    <property type="protein sequence ID" value="RDI53655.1"/>
    <property type="molecule type" value="Genomic_DNA"/>
</dbReference>
<gene>
    <name evidence="1" type="ORF">DFR66_1081</name>
    <name evidence="2" type="ORF">IQ02_01712</name>
</gene>
<protein>
    <submittedName>
        <fullName evidence="2">Uncharacterized protein</fullName>
    </submittedName>
</protein>
<comment type="caution">
    <text evidence="2">The sequence shown here is derived from an EMBL/GenBank/DDBJ whole genome shotgun (WGS) entry which is preliminary data.</text>
</comment>
<evidence type="ECO:0000313" key="2">
    <source>
        <dbReference type="EMBL" id="TWI46882.1"/>
    </source>
</evidence>
<reference evidence="2 4" key="1">
    <citation type="journal article" date="2015" name="Stand. Genomic Sci.">
        <title>Genomic Encyclopedia of Bacterial and Archaeal Type Strains, Phase III: the genomes of soil and plant-associated and newly described type strains.</title>
        <authorList>
            <person name="Whitman W.B."/>
            <person name="Woyke T."/>
            <person name="Klenk H.P."/>
            <person name="Zhou Y."/>
            <person name="Lilburn T.G."/>
            <person name="Beck B.J."/>
            <person name="De Vos P."/>
            <person name="Vandamme P."/>
            <person name="Eisen J.A."/>
            <person name="Garrity G."/>
            <person name="Hugenholtz P."/>
            <person name="Kyrpides N.C."/>
        </authorList>
    </citation>
    <scope>NUCLEOTIDE SEQUENCE [LARGE SCALE GENOMIC DNA]</scope>
    <source>
        <strain evidence="2 4">CGMCC 1.5380</strain>
    </source>
</reference>
<sequence length="39" mass="4563">MSDQTNGHTIEGIDKLRSLVEDINTCLFWRALKNFAYFD</sequence>
<keyword evidence="3" id="KW-1185">Reference proteome</keyword>
<reference evidence="1 3" key="2">
    <citation type="submission" date="2018-07" db="EMBL/GenBank/DDBJ databases">
        <title>Genomic Encyclopedia of Type Strains, Phase IV (KMG-IV): sequencing the most valuable type-strain genomes for metagenomic binning, comparative biology and taxonomic classification.</title>
        <authorList>
            <person name="Goeker M."/>
        </authorList>
    </citation>
    <scope>NUCLEOTIDE SEQUENCE [LARGE SCALE GENOMIC DNA]</scope>
    <source>
        <strain evidence="1 3">DSM 19728</strain>
    </source>
</reference>
<name>A0A562PR21_9FLAO</name>
<evidence type="ECO:0000313" key="3">
    <source>
        <dbReference type="Proteomes" id="UP000254518"/>
    </source>
</evidence>
<organism evidence="2 4">
    <name type="scientific">Flavobacterium glaciei</name>
    <dbReference type="NCBI Taxonomy" id="386300"/>
    <lineage>
        <taxon>Bacteria</taxon>
        <taxon>Pseudomonadati</taxon>
        <taxon>Bacteroidota</taxon>
        <taxon>Flavobacteriia</taxon>
        <taxon>Flavobacteriales</taxon>
        <taxon>Flavobacteriaceae</taxon>
        <taxon>Flavobacterium</taxon>
    </lineage>
</organism>
<dbReference type="EMBL" id="VLKX01000008">
    <property type="protein sequence ID" value="TWI46882.1"/>
    <property type="molecule type" value="Genomic_DNA"/>
</dbReference>
<dbReference type="Proteomes" id="UP000321392">
    <property type="component" value="Unassembled WGS sequence"/>
</dbReference>
<proteinExistence type="predicted"/>
<reference evidence="2" key="3">
    <citation type="submission" date="2019-07" db="EMBL/GenBank/DDBJ databases">
        <authorList>
            <person name="Whitman W."/>
            <person name="Huntemann M."/>
            <person name="Clum A."/>
            <person name="Pillay M."/>
            <person name="Palaniappan K."/>
            <person name="Varghese N."/>
            <person name="Mikhailova N."/>
            <person name="Stamatis D."/>
            <person name="Reddy T."/>
            <person name="Daum C."/>
            <person name="Shapiro N."/>
            <person name="Ivanova N."/>
            <person name="Kyrpides N."/>
            <person name="Woyke T."/>
        </authorList>
    </citation>
    <scope>NUCLEOTIDE SEQUENCE</scope>
    <source>
        <strain evidence="2">CGMCC 1.5380</strain>
    </source>
</reference>
<accession>A0A562PR21</accession>